<evidence type="ECO:0000256" key="7">
    <source>
        <dbReference type="HAMAP-Rule" id="MF_00027"/>
    </source>
</evidence>
<comment type="similarity">
    <text evidence="7">Belongs to the CobB/CbiA family.</text>
</comment>
<keyword evidence="6 7" id="KW-0315">Glutamine amidotransferase</keyword>
<keyword evidence="11" id="KW-1185">Reference proteome</keyword>
<name>A0A498R9L7_9FIRM</name>
<dbReference type="EC" id="6.3.5.11" evidence="7"/>
<dbReference type="SUPFAM" id="SSF52540">
    <property type="entry name" value="P-loop containing nucleoside triphosphate hydrolases"/>
    <property type="match status" value="1"/>
</dbReference>
<keyword evidence="4 7" id="KW-0067">ATP-binding</keyword>
<evidence type="ECO:0000256" key="6">
    <source>
        <dbReference type="ARBA" id="ARBA00022962"/>
    </source>
</evidence>
<keyword evidence="7" id="KW-0169">Cobalamin biosynthesis</keyword>
<evidence type="ECO:0000256" key="1">
    <source>
        <dbReference type="ARBA" id="ARBA00001946"/>
    </source>
</evidence>
<dbReference type="GO" id="GO:0042242">
    <property type="term" value="F:cobyrinic acid a,c-diamide synthase activity"/>
    <property type="evidence" value="ECO:0007669"/>
    <property type="project" value="UniProtKB-UniRule"/>
</dbReference>
<evidence type="ECO:0000313" key="10">
    <source>
        <dbReference type="EMBL" id="VBB06833.1"/>
    </source>
</evidence>
<dbReference type="NCBIfam" id="NF002204">
    <property type="entry name" value="PRK01077.1"/>
    <property type="match status" value="1"/>
</dbReference>
<reference evidence="10 11" key="1">
    <citation type="submission" date="2018-06" db="EMBL/GenBank/DDBJ databases">
        <authorList>
            <person name="Strepis N."/>
        </authorList>
    </citation>
    <scope>NUCLEOTIDE SEQUENCE [LARGE SCALE GENOMIC DNA]</scope>
    <source>
        <strain evidence="10">LUCI</strain>
    </source>
</reference>
<dbReference type="RefSeq" id="WP_122627781.1">
    <property type="nucleotide sequence ID" value="NZ_UPPP01000068.1"/>
</dbReference>
<feature type="domain" description="CobQ/CobB/MinD/ParA nucleotide binding" evidence="8">
    <location>
        <begin position="9"/>
        <end position="189"/>
    </location>
</feature>
<comment type="function">
    <text evidence="7">Catalyzes the ATP-dependent amidation of the two carboxylate groups at positions a and c of cobyrinate, using either L-glutamine or ammonia as the nitrogen source.</text>
</comment>
<comment type="cofactor">
    <cofactor evidence="1 7">
        <name>Mg(2+)</name>
        <dbReference type="ChEBI" id="CHEBI:18420"/>
    </cofactor>
</comment>
<accession>A0A498R9L7</accession>
<feature type="site" description="Increases nucleophilicity of active site Cys" evidence="7">
    <location>
        <position position="435"/>
    </location>
</feature>
<dbReference type="AlphaFoldDB" id="A0A498R9L7"/>
<dbReference type="Pfam" id="PF07685">
    <property type="entry name" value="GATase_3"/>
    <property type="match status" value="1"/>
</dbReference>
<dbReference type="PANTHER" id="PTHR43873">
    <property type="entry name" value="COBYRINATE A,C-DIAMIDE SYNTHASE"/>
    <property type="match status" value="1"/>
</dbReference>
<sequence length="477" mass="51796">MVYQEVPRLVIAGTHSGVGKTTVVTGLLAALRQLGREVQSYKVGPDYIDPGFHRLASGKAAHNLDTWLVAPENLLPVFAKTAKGNDLVIIEGVMGLYDGGKKGISSTASIAKILQAPVILVVDARSAGESVAATVLGFKTYDPAVNIAGIIVNRLGSSSHKDLVCDALRPIGIPVIGCILRDQAMVMPERHLGLTPVTEMDAPVIVSHIADQINSQVDLDRLTGIAGTAPALAVEEWGGALPAKIVRIGVARDEVFSFYYPESLETLERLGAELVYFSPLREEKLPAVDGLILGGGFPEMFVEQLAANAGMRQSVHRACESGMPVYAECGGLMYLCREILDFNHKAHAMAGFIPAVCTMQPKLETVGYVEVTARNHNILCNQGETLRGHEFHFSRMLPQSGEDDFPWAFTFEKVRTRKTYPGGFAVNNVLASYLHMHFAGNERAAAHFITQCKRYGQSRQRPDWHIAEKKGADPIGR</sequence>
<dbReference type="Pfam" id="PF01656">
    <property type="entry name" value="CbiA"/>
    <property type="match status" value="1"/>
</dbReference>
<dbReference type="CDD" id="cd03130">
    <property type="entry name" value="GATase1_CobB"/>
    <property type="match status" value="1"/>
</dbReference>
<gene>
    <name evidence="7" type="primary">cbiA</name>
    <name evidence="10" type="ORF">LUCI_2070</name>
</gene>
<organism evidence="10 11">
    <name type="scientific">Lucifera butyrica</name>
    <dbReference type="NCBI Taxonomy" id="1351585"/>
    <lineage>
        <taxon>Bacteria</taxon>
        <taxon>Bacillati</taxon>
        <taxon>Bacillota</taxon>
        <taxon>Negativicutes</taxon>
        <taxon>Veillonellales</taxon>
        <taxon>Veillonellaceae</taxon>
        <taxon>Lucifera</taxon>
    </lineage>
</organism>
<dbReference type="EMBL" id="UPPP01000068">
    <property type="protein sequence ID" value="VBB06833.1"/>
    <property type="molecule type" value="Genomic_DNA"/>
</dbReference>
<evidence type="ECO:0000256" key="5">
    <source>
        <dbReference type="ARBA" id="ARBA00022842"/>
    </source>
</evidence>
<feature type="active site" description="Nucleophile" evidence="7">
    <location>
        <position position="329"/>
    </location>
</feature>
<evidence type="ECO:0000256" key="4">
    <source>
        <dbReference type="ARBA" id="ARBA00022840"/>
    </source>
</evidence>
<evidence type="ECO:0000256" key="3">
    <source>
        <dbReference type="ARBA" id="ARBA00022741"/>
    </source>
</evidence>
<dbReference type="UniPathway" id="UPA00148">
    <property type="reaction ID" value="UER00231"/>
</dbReference>
<dbReference type="PANTHER" id="PTHR43873:SF1">
    <property type="entry name" value="COBYRINATE A,C-DIAMIDE SYNTHASE"/>
    <property type="match status" value="1"/>
</dbReference>
<dbReference type="GO" id="GO:0009236">
    <property type="term" value="P:cobalamin biosynthetic process"/>
    <property type="evidence" value="ECO:0007669"/>
    <property type="project" value="UniProtKB-UniRule"/>
</dbReference>
<dbReference type="GO" id="GO:0005524">
    <property type="term" value="F:ATP binding"/>
    <property type="evidence" value="ECO:0007669"/>
    <property type="project" value="UniProtKB-UniRule"/>
</dbReference>
<dbReference type="InterPro" id="IPR029062">
    <property type="entry name" value="Class_I_gatase-like"/>
</dbReference>
<dbReference type="Gene3D" id="3.40.50.880">
    <property type="match status" value="1"/>
</dbReference>
<dbReference type="Gene3D" id="3.40.50.300">
    <property type="entry name" value="P-loop containing nucleotide triphosphate hydrolases"/>
    <property type="match status" value="2"/>
</dbReference>
<protein>
    <recommendedName>
        <fullName evidence="7">Cobyrinate a,c-diamide synthase</fullName>
        <ecNumber evidence="7">6.3.5.11</ecNumber>
    </recommendedName>
    <alternativeName>
        <fullName evidence="7">Cobyrinic acid a,c-diamide synthetase</fullName>
    </alternativeName>
</protein>
<comment type="miscellaneous">
    <text evidence="7">The a and c carboxylates of cobyrinate are activated for nucleophilic attack via formation of a phosphorylated intermediate by ATP. CbiA catalyzes first the amidation of the c-carboxylate, and then that of the a-carboxylate.</text>
</comment>
<evidence type="ECO:0000259" key="8">
    <source>
        <dbReference type="Pfam" id="PF01656"/>
    </source>
</evidence>
<dbReference type="InterPro" id="IPR027417">
    <property type="entry name" value="P-loop_NTPase"/>
</dbReference>
<evidence type="ECO:0000256" key="2">
    <source>
        <dbReference type="ARBA" id="ARBA00022598"/>
    </source>
</evidence>
<comment type="domain">
    <text evidence="7">Comprises of two domains. The C-terminal domain contains the binding site for glutamine and catalyzes the hydrolysis of this substrate to glutamate and ammonia. The N-terminal domain is anticipated to bind ATP and cobyrinate and catalyzes the ultimate synthesis of the diamide product. The ammonia produced via the glutaminase domain is probably translocated to the adjacent domain via a molecular tunnel, where it reacts with an activated intermediate.</text>
</comment>
<dbReference type="OrthoDB" id="9764035at2"/>
<keyword evidence="5 7" id="KW-0460">Magnesium</keyword>
<dbReference type="HAMAP" id="MF_00027">
    <property type="entry name" value="CobB_CbiA"/>
    <property type="match status" value="1"/>
</dbReference>
<evidence type="ECO:0000313" key="11">
    <source>
        <dbReference type="Proteomes" id="UP000277811"/>
    </source>
</evidence>
<proteinExistence type="inferred from homology"/>
<comment type="catalytic activity">
    <reaction evidence="7">
        <text>cob(II)yrinate + 2 L-glutamine + 2 ATP + 2 H2O = cob(II)yrinate a,c diamide + 2 L-glutamate + 2 ADP + 2 phosphate + 2 H(+)</text>
        <dbReference type="Rhea" id="RHEA:26289"/>
        <dbReference type="ChEBI" id="CHEBI:15377"/>
        <dbReference type="ChEBI" id="CHEBI:15378"/>
        <dbReference type="ChEBI" id="CHEBI:29985"/>
        <dbReference type="ChEBI" id="CHEBI:30616"/>
        <dbReference type="ChEBI" id="CHEBI:43474"/>
        <dbReference type="ChEBI" id="CHEBI:58359"/>
        <dbReference type="ChEBI" id="CHEBI:58537"/>
        <dbReference type="ChEBI" id="CHEBI:58894"/>
        <dbReference type="ChEBI" id="CHEBI:456216"/>
        <dbReference type="EC" id="6.3.5.11"/>
    </reaction>
</comment>
<dbReference type="Proteomes" id="UP000277811">
    <property type="component" value="Unassembled WGS sequence"/>
</dbReference>
<evidence type="ECO:0000259" key="9">
    <source>
        <dbReference type="Pfam" id="PF07685"/>
    </source>
</evidence>
<dbReference type="InterPro" id="IPR004484">
    <property type="entry name" value="CbiA/CobB_synth"/>
</dbReference>
<dbReference type="CDD" id="cd05388">
    <property type="entry name" value="CobB_N"/>
    <property type="match status" value="1"/>
</dbReference>
<comment type="pathway">
    <text evidence="7">Cofactor biosynthesis; adenosylcobalamin biosynthesis; cob(II)yrinate a,c-diamide from sirohydrochlorin (anaerobic route): step 10/10.</text>
</comment>
<dbReference type="InterPro" id="IPR002586">
    <property type="entry name" value="CobQ/CobB/MinD/ParA_Nub-bd_dom"/>
</dbReference>
<keyword evidence="3 7" id="KW-0547">Nucleotide-binding</keyword>
<keyword evidence="2 7" id="KW-0436">Ligase</keyword>
<dbReference type="SUPFAM" id="SSF52317">
    <property type="entry name" value="Class I glutamine amidotransferase-like"/>
    <property type="match status" value="1"/>
</dbReference>
<dbReference type="NCBIfam" id="TIGR00379">
    <property type="entry name" value="cobB"/>
    <property type="match status" value="1"/>
</dbReference>
<dbReference type="InterPro" id="IPR011698">
    <property type="entry name" value="GATase_3"/>
</dbReference>
<feature type="domain" description="CobB/CobQ-like glutamine amidotransferase" evidence="9">
    <location>
        <begin position="247"/>
        <end position="441"/>
    </location>
</feature>
<dbReference type="PROSITE" id="PS51274">
    <property type="entry name" value="GATASE_COBBQ"/>
    <property type="match status" value="1"/>
</dbReference>